<name>A0A2Z7ABL3_9LAMI</name>
<dbReference type="Proteomes" id="UP000250235">
    <property type="component" value="Unassembled WGS sequence"/>
</dbReference>
<protein>
    <submittedName>
        <fullName evidence="2">Nfrkb isoform 1</fullName>
    </submittedName>
</protein>
<feature type="region of interest" description="Disordered" evidence="1">
    <location>
        <begin position="1"/>
        <end position="21"/>
    </location>
</feature>
<feature type="compositionally biased region" description="Polar residues" evidence="1">
    <location>
        <begin position="8"/>
        <end position="21"/>
    </location>
</feature>
<reference evidence="2 3" key="1">
    <citation type="journal article" date="2015" name="Proc. Natl. Acad. Sci. U.S.A.">
        <title>The resurrection genome of Boea hygrometrica: A blueprint for survival of dehydration.</title>
        <authorList>
            <person name="Xiao L."/>
            <person name="Yang G."/>
            <person name="Zhang L."/>
            <person name="Yang X."/>
            <person name="Zhao S."/>
            <person name="Ji Z."/>
            <person name="Zhou Q."/>
            <person name="Hu M."/>
            <person name="Wang Y."/>
            <person name="Chen M."/>
            <person name="Xu Y."/>
            <person name="Jin H."/>
            <person name="Xiao X."/>
            <person name="Hu G."/>
            <person name="Bao F."/>
            <person name="Hu Y."/>
            <person name="Wan P."/>
            <person name="Li L."/>
            <person name="Deng X."/>
            <person name="Kuang T."/>
            <person name="Xiang C."/>
            <person name="Zhu J.K."/>
            <person name="Oliver M.J."/>
            <person name="He Y."/>
        </authorList>
    </citation>
    <scope>NUCLEOTIDE SEQUENCE [LARGE SCALE GENOMIC DNA]</scope>
    <source>
        <strain evidence="3">cv. XS01</strain>
    </source>
</reference>
<keyword evidence="3" id="KW-1185">Reference proteome</keyword>
<gene>
    <name evidence="2" type="ORF">F511_41914</name>
</gene>
<feature type="compositionally biased region" description="Polar residues" evidence="1">
    <location>
        <begin position="70"/>
        <end position="81"/>
    </location>
</feature>
<accession>A0A2Z7ABL3</accession>
<evidence type="ECO:0000313" key="2">
    <source>
        <dbReference type="EMBL" id="KZV19100.1"/>
    </source>
</evidence>
<feature type="region of interest" description="Disordered" evidence="1">
    <location>
        <begin position="61"/>
        <end position="106"/>
    </location>
</feature>
<dbReference type="AlphaFoldDB" id="A0A2Z7ABL3"/>
<evidence type="ECO:0000256" key="1">
    <source>
        <dbReference type="SAM" id="MobiDB-lite"/>
    </source>
</evidence>
<proteinExistence type="predicted"/>
<evidence type="ECO:0000313" key="3">
    <source>
        <dbReference type="Proteomes" id="UP000250235"/>
    </source>
</evidence>
<sequence length="125" mass="13519">MSGPPPSLNGSNETNLGSNRWLTRENWSLQVDAPAMLLRRDHLLVFALVLPYPATNSGALPTVPPPGPCGSNSTNHGQNHGLTKENRSREVGALATQRDASPRPLWLFPGSPDHLATFLPRSRPP</sequence>
<organism evidence="2 3">
    <name type="scientific">Dorcoceras hygrometricum</name>
    <dbReference type="NCBI Taxonomy" id="472368"/>
    <lineage>
        <taxon>Eukaryota</taxon>
        <taxon>Viridiplantae</taxon>
        <taxon>Streptophyta</taxon>
        <taxon>Embryophyta</taxon>
        <taxon>Tracheophyta</taxon>
        <taxon>Spermatophyta</taxon>
        <taxon>Magnoliopsida</taxon>
        <taxon>eudicotyledons</taxon>
        <taxon>Gunneridae</taxon>
        <taxon>Pentapetalae</taxon>
        <taxon>asterids</taxon>
        <taxon>lamiids</taxon>
        <taxon>Lamiales</taxon>
        <taxon>Gesneriaceae</taxon>
        <taxon>Didymocarpoideae</taxon>
        <taxon>Trichosporeae</taxon>
        <taxon>Loxocarpinae</taxon>
        <taxon>Dorcoceras</taxon>
    </lineage>
</organism>
<dbReference type="EMBL" id="KV016881">
    <property type="protein sequence ID" value="KZV19100.1"/>
    <property type="molecule type" value="Genomic_DNA"/>
</dbReference>